<dbReference type="PANTHER" id="PTHR33627:SF1">
    <property type="entry name" value="TRANSPOSASE"/>
    <property type="match status" value="1"/>
</dbReference>
<evidence type="ECO:0000259" key="1">
    <source>
        <dbReference type="Pfam" id="PF13546"/>
    </source>
</evidence>
<dbReference type="EMBL" id="HQ407366">
    <property type="protein sequence ID" value="AEH57209.1"/>
    <property type="molecule type" value="Genomic_DNA"/>
</dbReference>
<sequence>MSKVVYNRGQVGIKGFALIVDDTGHRTRGNFTDGVVRQYIEEIGKTDNGIVTVTTHIYDGKIKFTIRYRIIPTR</sequence>
<dbReference type="PANTHER" id="PTHR33627">
    <property type="entry name" value="TRANSPOSASE"/>
    <property type="match status" value="1"/>
</dbReference>
<name>G0XS41_PRODI</name>
<reference evidence="2" key="1">
    <citation type="journal article" date="2011" name="PLoS ONE">
        <title>Variation in tropical reef symbiont metagenomes defined by secondary metabolism.</title>
        <authorList>
            <person name="Donia M.S."/>
            <person name="Fricke W.F."/>
            <person name="Ravel J."/>
            <person name="Schmidt E.W."/>
        </authorList>
    </citation>
    <scope>NUCLEOTIDE SEQUENCE</scope>
</reference>
<feature type="domain" description="Transposase IS701-like DDE" evidence="1">
    <location>
        <begin position="16"/>
        <end position="72"/>
    </location>
</feature>
<dbReference type="InterPro" id="IPR039365">
    <property type="entry name" value="IS701-like"/>
</dbReference>
<dbReference type="Pfam" id="PF13546">
    <property type="entry name" value="DDE_5"/>
    <property type="match status" value="1"/>
</dbReference>
<organism evidence="2">
    <name type="scientific">Prochloron didemni P1-Palau</name>
    <dbReference type="NCBI Taxonomy" id="910450"/>
    <lineage>
        <taxon>Bacteria</taxon>
        <taxon>Bacillati</taxon>
        <taxon>Cyanobacteriota</taxon>
        <taxon>Cyanophyceae</taxon>
        <taxon>Oscillatoriophycideae</taxon>
        <taxon>Chroococcales</taxon>
        <taxon>Prochloraceae</taxon>
        <taxon>Prochloron</taxon>
    </lineage>
</organism>
<protein>
    <submittedName>
        <fullName evidence="2">Putative transposase</fullName>
    </submittedName>
</protein>
<accession>G0XS41</accession>
<evidence type="ECO:0000313" key="2">
    <source>
        <dbReference type="EMBL" id="AEH57209.1"/>
    </source>
</evidence>
<gene>
    <name evidence="2" type="primary">prnS</name>
</gene>
<dbReference type="AlphaFoldDB" id="G0XS41"/>
<dbReference type="InterPro" id="IPR038721">
    <property type="entry name" value="IS701-like_DDE_dom"/>
</dbReference>
<proteinExistence type="predicted"/>